<protein>
    <recommendedName>
        <fullName evidence="1">catechol O-methyltransferase</fullName>
        <ecNumber evidence="1">2.1.1.6</ecNumber>
    </recommendedName>
</protein>
<name>A0A8C4ZHV4_GADMO</name>
<dbReference type="InterPro" id="IPR002935">
    <property type="entry name" value="SAM_O-MeTrfase"/>
</dbReference>
<evidence type="ECO:0000256" key="6">
    <source>
        <dbReference type="ARBA" id="ARBA00022939"/>
    </source>
</evidence>
<dbReference type="GO" id="GO:0042417">
    <property type="term" value="P:dopamine metabolic process"/>
    <property type="evidence" value="ECO:0007669"/>
    <property type="project" value="TreeGrafter"/>
</dbReference>
<evidence type="ECO:0000313" key="8">
    <source>
        <dbReference type="Ensembl" id="ENSGMOP00000013629.2"/>
    </source>
</evidence>
<evidence type="ECO:0000256" key="7">
    <source>
        <dbReference type="ARBA" id="ARBA00023453"/>
    </source>
</evidence>
<keyword evidence="3" id="KW-0808">Transferase</keyword>
<keyword evidence="5" id="KW-0531">Neurotransmitter degradation</keyword>
<keyword evidence="9" id="KW-1185">Reference proteome</keyword>
<keyword evidence="4" id="KW-0949">S-adenosyl-L-methionine</keyword>
<dbReference type="CDD" id="cd02440">
    <property type="entry name" value="AdoMet_MTases"/>
    <property type="match status" value="1"/>
</dbReference>
<evidence type="ECO:0000256" key="5">
    <source>
        <dbReference type="ARBA" id="ARBA00022867"/>
    </source>
</evidence>
<dbReference type="Gene3D" id="3.40.50.150">
    <property type="entry name" value="Vaccinia Virus protein VP39"/>
    <property type="match status" value="1"/>
</dbReference>
<evidence type="ECO:0000256" key="2">
    <source>
        <dbReference type="ARBA" id="ARBA00022603"/>
    </source>
</evidence>
<dbReference type="PROSITE" id="PS51682">
    <property type="entry name" value="SAM_OMT_I"/>
    <property type="match status" value="1"/>
</dbReference>
<evidence type="ECO:0000256" key="1">
    <source>
        <dbReference type="ARBA" id="ARBA00012880"/>
    </source>
</evidence>
<keyword evidence="6" id="KW-0128">Catecholamine metabolism</keyword>
<keyword evidence="2" id="KW-0489">Methyltransferase</keyword>
<dbReference type="GeneTree" id="ENSGT00940000155317"/>
<dbReference type="SUPFAM" id="SSF53335">
    <property type="entry name" value="S-adenosyl-L-methionine-dependent methyltransferases"/>
    <property type="match status" value="1"/>
</dbReference>
<comment type="similarity">
    <text evidence="7">Belongs to the class I-like SAM-binding methyltransferase superfamily. Cation-dependent O-methyltransferase family.</text>
</comment>
<dbReference type="Proteomes" id="UP000694546">
    <property type="component" value="Chromosome 10"/>
</dbReference>
<evidence type="ECO:0000256" key="3">
    <source>
        <dbReference type="ARBA" id="ARBA00022679"/>
    </source>
</evidence>
<dbReference type="InterPro" id="IPR029063">
    <property type="entry name" value="SAM-dependent_MTases_sf"/>
</dbReference>
<dbReference type="GO" id="GO:0042424">
    <property type="term" value="P:catecholamine catabolic process"/>
    <property type="evidence" value="ECO:0007669"/>
    <property type="project" value="TreeGrafter"/>
</dbReference>
<dbReference type="GO" id="GO:0032259">
    <property type="term" value="P:methylation"/>
    <property type="evidence" value="ECO:0007669"/>
    <property type="project" value="UniProtKB-KW"/>
</dbReference>
<sequence>MSKVLSTARLNWAAPGAANQVPGGVFHSDLPHGPPLSLQMWLLPLSVPLLGLLALLARQRGILAAGRGALNRVLRWARGPACPRRTHAFVFSQCTHGRADSVLETFDLHAETHHTLELGRVRGVELDEVVVRAAPRRVLELGLGCGYSAVRTLRLLPPGGRLLAVEVDPLSAELGEELVLVAGFKHHQFEVLTCSSAEAIAGLRRPLHGDQGEEEGGLDLVLMDHDPQHYLPDLRALEGWGLLRPGGCLVLMVFRGHDSVVRQEVLEHVGSRPQSYSSSVRSGRGGIMEVQYREETISLMSSGDVIG</sequence>
<evidence type="ECO:0000256" key="4">
    <source>
        <dbReference type="ARBA" id="ARBA00022691"/>
    </source>
</evidence>
<accession>A0A8C4ZHV4</accession>
<dbReference type="GO" id="GO:0032502">
    <property type="term" value="P:developmental process"/>
    <property type="evidence" value="ECO:0007669"/>
    <property type="project" value="TreeGrafter"/>
</dbReference>
<dbReference type="PANTHER" id="PTHR43836">
    <property type="entry name" value="CATECHOL O-METHYLTRANSFERASE 1-RELATED"/>
    <property type="match status" value="1"/>
</dbReference>
<evidence type="ECO:0000313" key="9">
    <source>
        <dbReference type="Proteomes" id="UP000694546"/>
    </source>
</evidence>
<organism evidence="8 9">
    <name type="scientific">Gadus morhua</name>
    <name type="common">Atlantic cod</name>
    <dbReference type="NCBI Taxonomy" id="8049"/>
    <lineage>
        <taxon>Eukaryota</taxon>
        <taxon>Metazoa</taxon>
        <taxon>Chordata</taxon>
        <taxon>Craniata</taxon>
        <taxon>Vertebrata</taxon>
        <taxon>Euteleostomi</taxon>
        <taxon>Actinopterygii</taxon>
        <taxon>Neopterygii</taxon>
        <taxon>Teleostei</taxon>
        <taxon>Neoteleostei</taxon>
        <taxon>Acanthomorphata</taxon>
        <taxon>Zeiogadaria</taxon>
        <taxon>Gadariae</taxon>
        <taxon>Gadiformes</taxon>
        <taxon>Gadoidei</taxon>
        <taxon>Gadidae</taxon>
        <taxon>Gadus</taxon>
    </lineage>
</organism>
<dbReference type="EC" id="2.1.1.6" evidence="1"/>
<proteinExistence type="inferred from homology"/>
<dbReference type="PANTHER" id="PTHR43836:SF3">
    <property type="entry name" value="CATECHOL O-METHYLTRANSFERASE"/>
    <property type="match status" value="1"/>
</dbReference>
<reference evidence="8" key="2">
    <citation type="submission" date="2025-09" db="UniProtKB">
        <authorList>
            <consortium name="Ensembl"/>
        </authorList>
    </citation>
    <scope>IDENTIFICATION</scope>
</reference>
<dbReference type="Ensembl" id="ENSGMOT00000013989.2">
    <property type="protein sequence ID" value="ENSGMOP00000013629.2"/>
    <property type="gene ID" value="ENSGMOG00000012732.2"/>
</dbReference>
<reference evidence="8" key="1">
    <citation type="submission" date="2025-08" db="UniProtKB">
        <authorList>
            <consortium name="Ensembl"/>
        </authorList>
    </citation>
    <scope>IDENTIFICATION</scope>
</reference>
<dbReference type="Pfam" id="PF01596">
    <property type="entry name" value="Methyltransf_3"/>
    <property type="match status" value="1"/>
</dbReference>
<dbReference type="GO" id="GO:0016206">
    <property type="term" value="F:catechol O-methyltransferase activity"/>
    <property type="evidence" value="ECO:0007669"/>
    <property type="project" value="UniProtKB-EC"/>
</dbReference>
<dbReference type="AlphaFoldDB" id="A0A8C4ZHV4"/>